<feature type="domain" description="Helicase Helix-turn-helix" evidence="1">
    <location>
        <begin position="257"/>
        <end position="344"/>
    </location>
</feature>
<reference evidence="2 3" key="1">
    <citation type="submission" date="2021-03" db="EMBL/GenBank/DDBJ databases">
        <title>Antimicrobial resistance genes in bacteria isolated from Japanese honey, and their potential for conferring macrolide and lincosamide resistance in the American foulbrood pathogen Paenibacillus larvae.</title>
        <authorList>
            <person name="Okamoto M."/>
            <person name="Kumagai M."/>
            <person name="Kanamori H."/>
            <person name="Takamatsu D."/>
        </authorList>
    </citation>
    <scope>NUCLEOTIDE SEQUENCE [LARGE SCALE GENOMIC DNA]</scope>
    <source>
        <strain evidence="2 3">J8TS2</strain>
    </source>
</reference>
<proteinExistence type="predicted"/>
<accession>A0ABQ4KPN5</accession>
<protein>
    <submittedName>
        <fullName evidence="2">ATP-dependent DNA helicase RecQ</fullName>
    </submittedName>
</protein>
<gene>
    <name evidence="2" type="ORF">J8TS2_37600</name>
</gene>
<evidence type="ECO:0000259" key="1">
    <source>
        <dbReference type="Pfam" id="PF14493"/>
    </source>
</evidence>
<evidence type="ECO:0000313" key="2">
    <source>
        <dbReference type="EMBL" id="GIN59441.1"/>
    </source>
</evidence>
<keyword evidence="2" id="KW-0378">Hydrolase</keyword>
<name>A0ABQ4KPN5_9BACI</name>
<dbReference type="Pfam" id="PF14493">
    <property type="entry name" value="HTH_40"/>
    <property type="match status" value="1"/>
</dbReference>
<dbReference type="GO" id="GO:0004386">
    <property type="term" value="F:helicase activity"/>
    <property type="evidence" value="ECO:0007669"/>
    <property type="project" value="UniProtKB-KW"/>
</dbReference>
<keyword evidence="3" id="KW-1185">Reference proteome</keyword>
<dbReference type="InterPro" id="IPR029491">
    <property type="entry name" value="Helicase_HTH"/>
</dbReference>
<comment type="caution">
    <text evidence="2">The sequence shown here is derived from an EMBL/GenBank/DDBJ whole genome shotgun (WGS) entry which is preliminary data.</text>
</comment>
<dbReference type="RefSeq" id="WP_212967273.1">
    <property type="nucleotide sequence ID" value="NZ_BORB01000045.1"/>
</dbReference>
<dbReference type="Proteomes" id="UP000679950">
    <property type="component" value="Unassembled WGS sequence"/>
</dbReference>
<evidence type="ECO:0000313" key="3">
    <source>
        <dbReference type="Proteomes" id="UP000679950"/>
    </source>
</evidence>
<dbReference type="PIRSF" id="PIRSF021350">
    <property type="entry name" value="UCP021350"/>
    <property type="match status" value="1"/>
</dbReference>
<dbReference type="EMBL" id="BORB01000045">
    <property type="protein sequence ID" value="GIN59441.1"/>
    <property type="molecule type" value="Genomic_DNA"/>
</dbReference>
<dbReference type="InterPro" id="IPR008308">
    <property type="entry name" value="YpbB-like"/>
</dbReference>
<keyword evidence="2" id="KW-0347">Helicase</keyword>
<organism evidence="2 3">
    <name type="scientific">Lederbergia ruris</name>
    <dbReference type="NCBI Taxonomy" id="217495"/>
    <lineage>
        <taxon>Bacteria</taxon>
        <taxon>Bacillati</taxon>
        <taxon>Bacillota</taxon>
        <taxon>Bacilli</taxon>
        <taxon>Bacillales</taxon>
        <taxon>Bacillaceae</taxon>
        <taxon>Lederbergia</taxon>
    </lineage>
</organism>
<keyword evidence="2" id="KW-0547">Nucleotide-binding</keyword>
<sequence length="351" mass="40892">MTFLSALLLKCLWELNGERTIYSIYHLLVGKKSSQTLQDAHLFQLAPFFKTLPDMRRLQFNHDIQFLIQQQYVDYDPKTLIGCVTEKGSEAYLAYFEKVTIPKYLNGLKFQDVTIQMWKRLTLLVQALSYMNHAENRYYPVTRDPDTQAWVKRYLFHHKEQKGDLASALHEELSTLLTPPFPEDPVSVIWRLSGYQMVGYTDKQTAEYLSLEQSEYHFRFLNALHYWIQRTVANPNQFRVMHSLVEDLYQKIPLTNTAAKTAELLAMNNTVEKVAFLRNLKQSTIEDHIIEIAMNDPSFSIEPFIDLQLAKEIVAVARQLKVKKLKPIKEQIHTANYFQIRLALARLGGEG</sequence>
<keyword evidence="2" id="KW-0067">ATP-binding</keyword>